<sequence length="50" mass="5489">MISRLLWAARRGPQPSPTAMANYLKRGFTVFKTETEQKEEAPTPGPCPGA</sequence>
<evidence type="ECO:0000313" key="1">
    <source>
        <dbReference type="EMBL" id="MEJ8642124.1"/>
    </source>
</evidence>
<dbReference type="EMBL" id="JBBKAM010000002">
    <property type="protein sequence ID" value="MEJ8642124.1"/>
    <property type="molecule type" value="Genomic_DNA"/>
</dbReference>
<proteinExistence type="predicted"/>
<accession>A0ABU8U2L1</accession>
<protein>
    <submittedName>
        <fullName evidence="1">Uncharacterized protein</fullName>
    </submittedName>
</protein>
<comment type="caution">
    <text evidence="1">The sequence shown here is derived from an EMBL/GenBank/DDBJ whole genome shotgun (WGS) entry which is preliminary data.</text>
</comment>
<gene>
    <name evidence="1" type="ORF">WKI68_12850</name>
</gene>
<reference evidence="1 2" key="1">
    <citation type="submission" date="2024-03" db="EMBL/GenBank/DDBJ databases">
        <title>Novel Streptomyces species of biotechnological and ecological value are a feature of Machair soil.</title>
        <authorList>
            <person name="Prole J.R."/>
            <person name="Goodfellow M."/>
            <person name="Allenby N."/>
            <person name="Ward A.C."/>
        </authorList>
    </citation>
    <scope>NUCLEOTIDE SEQUENCE [LARGE SCALE GENOMIC DNA]</scope>
    <source>
        <strain evidence="1 2">MS1.HAVA.3</strain>
    </source>
</reference>
<keyword evidence="2" id="KW-1185">Reference proteome</keyword>
<evidence type="ECO:0000313" key="2">
    <source>
        <dbReference type="Proteomes" id="UP001382904"/>
    </source>
</evidence>
<dbReference type="Proteomes" id="UP001382904">
    <property type="component" value="Unassembled WGS sequence"/>
</dbReference>
<organism evidence="1 2">
    <name type="scientific">Streptomyces caledonius</name>
    <dbReference type="NCBI Taxonomy" id="3134107"/>
    <lineage>
        <taxon>Bacteria</taxon>
        <taxon>Bacillati</taxon>
        <taxon>Actinomycetota</taxon>
        <taxon>Actinomycetes</taxon>
        <taxon>Kitasatosporales</taxon>
        <taxon>Streptomycetaceae</taxon>
        <taxon>Streptomyces</taxon>
    </lineage>
</organism>
<name>A0ABU8U2L1_9ACTN</name>